<gene>
    <name evidence="8" type="ORF">I858_001435</name>
</gene>
<keyword evidence="2" id="KW-1003">Cell membrane</keyword>
<evidence type="ECO:0000256" key="2">
    <source>
        <dbReference type="ARBA" id="ARBA00022475"/>
    </source>
</evidence>
<evidence type="ECO:0000256" key="3">
    <source>
        <dbReference type="ARBA" id="ARBA00022692"/>
    </source>
</evidence>
<dbReference type="Pfam" id="PF06271">
    <property type="entry name" value="RDD"/>
    <property type="match status" value="1"/>
</dbReference>
<keyword evidence="9" id="KW-1185">Reference proteome</keyword>
<sequence length="173" mass="20335">MYAGFWSRLRAFAIDYVLIFTYMGVVFLFSVFIMPSVQEWFQGSRITAQLSGFMLITLPVSLYFIVADSKIGKQSFGKRQMHIKVVNDNNQLLSIGQATVRTLIKFLPWELSHYMAYRMIYLGDADLHQLDYWIGGMIYVLIFLYVFMVVFTKNKQSFYDRLLKTYVVNTRFS</sequence>
<evidence type="ECO:0000256" key="5">
    <source>
        <dbReference type="ARBA" id="ARBA00023136"/>
    </source>
</evidence>
<evidence type="ECO:0000256" key="1">
    <source>
        <dbReference type="ARBA" id="ARBA00004651"/>
    </source>
</evidence>
<keyword evidence="4 6" id="KW-1133">Transmembrane helix</keyword>
<dbReference type="InterPro" id="IPR051791">
    <property type="entry name" value="Pra-immunoreactive"/>
</dbReference>
<evidence type="ECO:0000313" key="9">
    <source>
        <dbReference type="Proteomes" id="UP000053354"/>
    </source>
</evidence>
<feature type="transmembrane region" description="Helical" evidence="6">
    <location>
        <begin position="46"/>
        <end position="66"/>
    </location>
</feature>
<protein>
    <recommendedName>
        <fullName evidence="7">RDD domain-containing protein</fullName>
    </recommendedName>
</protein>
<accession>A0A1B1RXS7</accession>
<dbReference type="STRING" id="1302659.I858_001435"/>
<dbReference type="OrthoDB" id="1450430at2"/>
<name>A0A1B1RXS7_9BACL</name>
<evidence type="ECO:0000256" key="6">
    <source>
        <dbReference type="SAM" id="Phobius"/>
    </source>
</evidence>
<keyword evidence="5 6" id="KW-0472">Membrane</keyword>
<dbReference type="EMBL" id="CP016540">
    <property type="protein sequence ID" value="ANU25740.1"/>
    <property type="molecule type" value="Genomic_DNA"/>
</dbReference>
<feature type="domain" description="RDD" evidence="7">
    <location>
        <begin position="2"/>
        <end position="163"/>
    </location>
</feature>
<dbReference type="KEGG" id="pll:I858_001435"/>
<evidence type="ECO:0000256" key="4">
    <source>
        <dbReference type="ARBA" id="ARBA00022989"/>
    </source>
</evidence>
<feature type="transmembrane region" description="Helical" evidence="6">
    <location>
        <begin position="12"/>
        <end position="34"/>
    </location>
</feature>
<dbReference type="PANTHER" id="PTHR36115:SF4">
    <property type="entry name" value="MEMBRANE PROTEIN"/>
    <property type="match status" value="1"/>
</dbReference>
<dbReference type="PANTHER" id="PTHR36115">
    <property type="entry name" value="PROLINE-RICH ANTIGEN HOMOLOG-RELATED"/>
    <property type="match status" value="1"/>
</dbReference>
<dbReference type="Proteomes" id="UP000053354">
    <property type="component" value="Chromosome"/>
</dbReference>
<dbReference type="InterPro" id="IPR010432">
    <property type="entry name" value="RDD"/>
</dbReference>
<organism evidence="8 9">
    <name type="scientific">Planococcus versutus</name>
    <dbReference type="NCBI Taxonomy" id="1302659"/>
    <lineage>
        <taxon>Bacteria</taxon>
        <taxon>Bacillati</taxon>
        <taxon>Bacillota</taxon>
        <taxon>Bacilli</taxon>
        <taxon>Bacillales</taxon>
        <taxon>Caryophanaceae</taxon>
        <taxon>Planococcus</taxon>
    </lineage>
</organism>
<reference evidence="8" key="1">
    <citation type="submission" date="2016-10" db="EMBL/GenBank/DDBJ databases">
        <authorList>
            <person name="See-Too W.S."/>
        </authorList>
    </citation>
    <scope>NUCLEOTIDE SEQUENCE</scope>
    <source>
        <strain evidence="8">L10.15</strain>
    </source>
</reference>
<evidence type="ECO:0000313" key="8">
    <source>
        <dbReference type="EMBL" id="ANU25740.1"/>
    </source>
</evidence>
<comment type="subcellular location">
    <subcellularLocation>
        <location evidence="1">Cell membrane</location>
        <topology evidence="1">Multi-pass membrane protein</topology>
    </subcellularLocation>
</comment>
<dbReference type="RefSeq" id="WP_065524310.1">
    <property type="nucleotide sequence ID" value="NZ_CP016540.2"/>
</dbReference>
<keyword evidence="3 6" id="KW-0812">Transmembrane</keyword>
<dbReference type="GO" id="GO:0005886">
    <property type="term" value="C:plasma membrane"/>
    <property type="evidence" value="ECO:0007669"/>
    <property type="project" value="UniProtKB-SubCell"/>
</dbReference>
<dbReference type="AlphaFoldDB" id="A0A1B1RXS7"/>
<evidence type="ECO:0000259" key="7">
    <source>
        <dbReference type="Pfam" id="PF06271"/>
    </source>
</evidence>
<feature type="transmembrane region" description="Helical" evidence="6">
    <location>
        <begin position="132"/>
        <end position="151"/>
    </location>
</feature>
<proteinExistence type="predicted"/>